<evidence type="ECO:0000313" key="3">
    <source>
        <dbReference type="EMBL" id="KAL2722245.1"/>
    </source>
</evidence>
<proteinExistence type="predicted"/>
<gene>
    <name evidence="3" type="ORF">V1478_009108</name>
</gene>
<keyword evidence="4" id="KW-1185">Reference proteome</keyword>
<keyword evidence="2" id="KW-0732">Signal</keyword>
<name>A0ABD2AQR7_VESSQ</name>
<evidence type="ECO:0000256" key="2">
    <source>
        <dbReference type="SAM" id="SignalP"/>
    </source>
</evidence>
<feature type="signal peptide" evidence="2">
    <location>
        <begin position="1"/>
        <end position="20"/>
    </location>
</feature>
<accession>A0ABD2AQR7</accession>
<reference evidence="3 4" key="1">
    <citation type="journal article" date="2024" name="Ann. Entomol. Soc. Am.">
        <title>Genomic analyses of the southern and eastern yellowjacket wasps (Hymenoptera: Vespidae) reveal evolutionary signatures of social life.</title>
        <authorList>
            <person name="Catto M.A."/>
            <person name="Caine P.B."/>
            <person name="Orr S.E."/>
            <person name="Hunt B.G."/>
            <person name="Goodisman M.A.D."/>
        </authorList>
    </citation>
    <scope>NUCLEOTIDE SEQUENCE [LARGE SCALE GENOMIC DNA]</scope>
    <source>
        <strain evidence="3">233</strain>
        <tissue evidence="3">Head and thorax</tissue>
    </source>
</reference>
<keyword evidence="1" id="KW-0175">Coiled coil</keyword>
<sequence length="806" mass="95069">MEKAMVVVIILLLAMVTTNGLEIKYLRGISLDDAEKQAVVDKGTDLALWDNVNPNLIKRSSFHEDEDKEDYKSFDLEQPSTVIIGETDLTKKYPNVAKSILQRSKYPRLKILLGLSSECNRSTQKCNTQKYRRQIEKRSIPKQPFYVDEPKWVQIELDYEEHLPYHSNNENLFFLTRGKKIFRPKIEEQTFSKANNYEKNLEKLNEEFTEDTRIKRNESKRKEERRKAIVLSIRQLEKLLRNFDRTEEPFILTRGKKLYAQNREYSSLDENLKKETLETRLLEKIKKHSINNRPTYYMTMINKNTSSFLNGMNNMTLSKEQHRLRTKRNFCRDLACSVDDSKKIHWMKNLERAILDSGYVEKRDKYSDIYDIFEEPFVISKSKKKLKSIDQQKSRIVPIDYDESLNSLDTAKQIFQRLIDSKICSTKQCEDITKLIIENDTMMTDRDRRNILDELLRKYDPFYILTELKLDMWLLLSIITARAIIGSPDAESMDSVQQKFEDTNKDINSVGLFAMNPDERKEYDFQKSINKRFVEGSNLWYVLKNNEILPAWLYLPTNKRSLRSSELDFSEETKNPFFSRWDGKRISSFRSKNQRSTRMPFNSWGGKRGYLDDKASFLIMRGSKSFSDKDAHKNFVEYAKRLSNFGRRTPFYSWGGKRNINTGFDINKYINTIPEEETEFYLPKDDATEDAILDGNEKRAAQMKTSRSRIGFNSWGGKRNDIKEFQLPLNNESLRFEDNIDKNMNSTDQLLIPEKKDTNKNHQKSHFEPWGGKRSINEDFMIIPNNYDLHDNNPAKQQQVFFPWGG</sequence>
<evidence type="ECO:0000313" key="4">
    <source>
        <dbReference type="Proteomes" id="UP001607302"/>
    </source>
</evidence>
<dbReference type="EMBL" id="JAUDFV010000141">
    <property type="protein sequence ID" value="KAL2722245.1"/>
    <property type="molecule type" value="Genomic_DNA"/>
</dbReference>
<protein>
    <submittedName>
        <fullName evidence="3">Uncharacterized protein</fullName>
    </submittedName>
</protein>
<organism evidence="3 4">
    <name type="scientific">Vespula squamosa</name>
    <name type="common">Southern yellow jacket</name>
    <name type="synonym">Wasp</name>
    <dbReference type="NCBI Taxonomy" id="30214"/>
    <lineage>
        <taxon>Eukaryota</taxon>
        <taxon>Metazoa</taxon>
        <taxon>Ecdysozoa</taxon>
        <taxon>Arthropoda</taxon>
        <taxon>Hexapoda</taxon>
        <taxon>Insecta</taxon>
        <taxon>Pterygota</taxon>
        <taxon>Neoptera</taxon>
        <taxon>Endopterygota</taxon>
        <taxon>Hymenoptera</taxon>
        <taxon>Apocrita</taxon>
        <taxon>Aculeata</taxon>
        <taxon>Vespoidea</taxon>
        <taxon>Vespidae</taxon>
        <taxon>Vespinae</taxon>
        <taxon>Vespula</taxon>
    </lineage>
</organism>
<dbReference type="AlphaFoldDB" id="A0ABD2AQR7"/>
<dbReference type="Proteomes" id="UP001607302">
    <property type="component" value="Unassembled WGS sequence"/>
</dbReference>
<feature type="chain" id="PRO_5044817667" evidence="2">
    <location>
        <begin position="21"/>
        <end position="806"/>
    </location>
</feature>
<evidence type="ECO:0000256" key="1">
    <source>
        <dbReference type="SAM" id="Coils"/>
    </source>
</evidence>
<comment type="caution">
    <text evidence="3">The sequence shown here is derived from an EMBL/GenBank/DDBJ whole genome shotgun (WGS) entry which is preliminary data.</text>
</comment>
<feature type="coiled-coil region" evidence="1">
    <location>
        <begin position="187"/>
        <end position="214"/>
    </location>
</feature>